<dbReference type="Gene3D" id="3.30.565.10">
    <property type="entry name" value="Histidine kinase-like ATPase, C-terminal domain"/>
    <property type="match status" value="1"/>
</dbReference>
<dbReference type="Pfam" id="PF02518">
    <property type="entry name" value="HATPase_c"/>
    <property type="match status" value="1"/>
</dbReference>
<dbReference type="SUPFAM" id="SSF55874">
    <property type="entry name" value="ATPase domain of HSP90 chaperone/DNA topoisomerase II/histidine kinase"/>
    <property type="match status" value="1"/>
</dbReference>
<protein>
    <recommendedName>
        <fullName evidence="3">histidine kinase</fullName>
        <ecNumber evidence="3">2.7.13.3</ecNumber>
    </recommendedName>
</protein>
<dbReference type="CDD" id="cd16954">
    <property type="entry name" value="HATPase_PhoQ-like"/>
    <property type="match status" value="1"/>
</dbReference>
<sequence>MIRSFRVRLLLSAALLVIVCLALIVPAIRNAFDRTVENFVAARLEANANTLIGAARAIDGRLAMPEMIAEEVFDRPGSPILGYVYDQNGRLLWRSRSAIKERPNYRPTFDGGGVKLVKATDDQGQGFFVFDREVLLGNPPVAGFSVVTMQPAEEYERLRATFVHQVILWLVGVLGALLVLLALVMQWSLRPLRRLSQQLDAVETDQRELLDEKNVPSEISRLIRSLNRLLDHERLQRERYRDTLGDLAHSLKTPLAVLQGVTEELRRRPQLDQEVGTLQTQIERMNQQVMYQLQRATRQGGAVLSRPLELAPLVESLFSTLDKVYAEKRVQTELDLPLNLRVQAEEAAMLEVFGNLLENAYRLCLTQVRVSAWRHTEHWIVDIEDDGPGIPAERRESVLRRGMRMDSRHPGQGIGLAVVQDILEGYRSSLTIDESSLGGARFRFRLPAAISPERPSLVHNGART</sequence>
<feature type="domain" description="HAMP" evidence="16">
    <location>
        <begin position="186"/>
        <end position="238"/>
    </location>
</feature>
<dbReference type="SMART" id="SM00304">
    <property type="entry name" value="HAMP"/>
    <property type="match status" value="1"/>
</dbReference>
<evidence type="ECO:0000256" key="12">
    <source>
        <dbReference type="ARBA" id="ARBA00023136"/>
    </source>
</evidence>
<dbReference type="PROSITE" id="PS50109">
    <property type="entry name" value="HIS_KIN"/>
    <property type="match status" value="1"/>
</dbReference>
<dbReference type="InterPro" id="IPR058619">
    <property type="entry name" value="PhoQ/CarS-like_HATPase"/>
</dbReference>
<dbReference type="KEGG" id="por:APT59_01250"/>
<keyword evidence="9" id="KW-0067">ATP-binding</keyword>
<feature type="domain" description="Histidine kinase" evidence="15">
    <location>
        <begin position="246"/>
        <end position="450"/>
    </location>
</feature>
<dbReference type="PROSITE" id="PS50885">
    <property type="entry name" value="HAMP"/>
    <property type="match status" value="1"/>
</dbReference>
<dbReference type="GO" id="GO:0000155">
    <property type="term" value="F:phosphorelay sensor kinase activity"/>
    <property type="evidence" value="ECO:0007669"/>
    <property type="project" value="InterPro"/>
</dbReference>
<keyword evidence="12 14" id="KW-0472">Membrane</keyword>
<evidence type="ECO:0000256" key="11">
    <source>
        <dbReference type="ARBA" id="ARBA00023012"/>
    </source>
</evidence>
<evidence type="ECO:0000256" key="4">
    <source>
        <dbReference type="ARBA" id="ARBA00022553"/>
    </source>
</evidence>
<keyword evidence="5" id="KW-0808">Transferase</keyword>
<dbReference type="InterPro" id="IPR003594">
    <property type="entry name" value="HATPase_dom"/>
</dbReference>
<comment type="catalytic activity">
    <reaction evidence="1">
        <text>ATP + protein L-histidine = ADP + protein N-phospho-L-histidine.</text>
        <dbReference type="EC" id="2.7.13.3"/>
    </reaction>
</comment>
<dbReference type="Pfam" id="PF00672">
    <property type="entry name" value="HAMP"/>
    <property type="match status" value="1"/>
</dbReference>
<dbReference type="PANTHER" id="PTHR45436">
    <property type="entry name" value="SENSOR HISTIDINE KINASE YKOH"/>
    <property type="match status" value="1"/>
</dbReference>
<accession>A0A0U4NW55</accession>
<dbReference type="InterPro" id="IPR050428">
    <property type="entry name" value="TCS_sensor_his_kinase"/>
</dbReference>
<proteinExistence type="predicted"/>
<evidence type="ECO:0000259" key="15">
    <source>
        <dbReference type="PROSITE" id="PS50109"/>
    </source>
</evidence>
<dbReference type="PANTHER" id="PTHR45436:SF4">
    <property type="entry name" value="SENSOR PROTEIN PHOQ"/>
    <property type="match status" value="1"/>
</dbReference>
<evidence type="ECO:0000256" key="8">
    <source>
        <dbReference type="ARBA" id="ARBA00022777"/>
    </source>
</evidence>
<keyword evidence="6 14" id="KW-0812">Transmembrane</keyword>
<evidence type="ECO:0000256" key="6">
    <source>
        <dbReference type="ARBA" id="ARBA00022692"/>
    </source>
</evidence>
<dbReference type="CDD" id="cd00082">
    <property type="entry name" value="HisKA"/>
    <property type="match status" value="1"/>
</dbReference>
<dbReference type="SUPFAM" id="SSF47384">
    <property type="entry name" value="Homodimeric domain of signal transducing histidine kinase"/>
    <property type="match status" value="1"/>
</dbReference>
<keyword evidence="4" id="KW-0597">Phosphoprotein</keyword>
<dbReference type="GO" id="GO:0005886">
    <property type="term" value="C:plasma membrane"/>
    <property type="evidence" value="ECO:0007669"/>
    <property type="project" value="TreeGrafter"/>
</dbReference>
<dbReference type="Proteomes" id="UP000064137">
    <property type="component" value="Chromosome"/>
</dbReference>
<dbReference type="InterPro" id="IPR005467">
    <property type="entry name" value="His_kinase_dom"/>
</dbReference>
<dbReference type="EC" id="2.7.13.3" evidence="3"/>
<dbReference type="SMART" id="SM00387">
    <property type="entry name" value="HATPase_c"/>
    <property type="match status" value="1"/>
</dbReference>
<evidence type="ECO:0000256" key="3">
    <source>
        <dbReference type="ARBA" id="ARBA00012438"/>
    </source>
</evidence>
<dbReference type="InterPro" id="IPR036890">
    <property type="entry name" value="HATPase_C_sf"/>
</dbReference>
<feature type="transmembrane region" description="Helical" evidence="14">
    <location>
        <begin position="166"/>
        <end position="189"/>
    </location>
</feature>
<dbReference type="RefSeq" id="WP_059313194.1">
    <property type="nucleotide sequence ID" value="NZ_CP013987.1"/>
</dbReference>
<evidence type="ECO:0000313" key="18">
    <source>
        <dbReference type="Proteomes" id="UP000064137"/>
    </source>
</evidence>
<evidence type="ECO:0000256" key="10">
    <source>
        <dbReference type="ARBA" id="ARBA00022989"/>
    </source>
</evidence>
<evidence type="ECO:0000256" key="13">
    <source>
        <dbReference type="SAM" id="Coils"/>
    </source>
</evidence>
<dbReference type="InterPro" id="IPR004358">
    <property type="entry name" value="Sig_transdc_His_kin-like_C"/>
</dbReference>
<dbReference type="GO" id="GO:0005524">
    <property type="term" value="F:ATP binding"/>
    <property type="evidence" value="ECO:0007669"/>
    <property type="project" value="UniProtKB-KW"/>
</dbReference>
<dbReference type="Gene3D" id="1.10.287.130">
    <property type="match status" value="1"/>
</dbReference>
<dbReference type="InterPro" id="IPR003661">
    <property type="entry name" value="HisK_dim/P_dom"/>
</dbReference>
<keyword evidence="11" id="KW-0902">Two-component regulatory system</keyword>
<dbReference type="SMART" id="SM00388">
    <property type="entry name" value="HisKA"/>
    <property type="match status" value="1"/>
</dbReference>
<comment type="subcellular location">
    <subcellularLocation>
        <location evidence="2">Membrane</location>
    </subcellularLocation>
</comment>
<keyword evidence="8" id="KW-0418">Kinase</keyword>
<dbReference type="OrthoDB" id="9809567at2"/>
<organism evidence="17 18">
    <name type="scientific">Pseudomonas oryzihabitans</name>
    <dbReference type="NCBI Taxonomy" id="47885"/>
    <lineage>
        <taxon>Bacteria</taxon>
        <taxon>Pseudomonadati</taxon>
        <taxon>Pseudomonadota</taxon>
        <taxon>Gammaproteobacteria</taxon>
        <taxon>Pseudomonadales</taxon>
        <taxon>Pseudomonadaceae</taxon>
        <taxon>Pseudomonas</taxon>
    </lineage>
</organism>
<dbReference type="InterPro" id="IPR003660">
    <property type="entry name" value="HAMP_dom"/>
</dbReference>
<feature type="coiled-coil region" evidence="13">
    <location>
        <begin position="192"/>
        <end position="243"/>
    </location>
</feature>
<dbReference type="PRINTS" id="PR00344">
    <property type="entry name" value="BCTRLSENSOR"/>
</dbReference>
<evidence type="ECO:0000259" key="16">
    <source>
        <dbReference type="PROSITE" id="PS50885"/>
    </source>
</evidence>
<evidence type="ECO:0000256" key="1">
    <source>
        <dbReference type="ARBA" id="ARBA00000085"/>
    </source>
</evidence>
<evidence type="ECO:0000256" key="7">
    <source>
        <dbReference type="ARBA" id="ARBA00022741"/>
    </source>
</evidence>
<evidence type="ECO:0000256" key="5">
    <source>
        <dbReference type="ARBA" id="ARBA00022679"/>
    </source>
</evidence>
<evidence type="ECO:0000313" key="17">
    <source>
        <dbReference type="EMBL" id="ALZ82897.1"/>
    </source>
</evidence>
<dbReference type="AlphaFoldDB" id="A0A0U4NW55"/>
<keyword evidence="13" id="KW-0175">Coiled coil</keyword>
<name>A0A0U4NW55_9PSED</name>
<gene>
    <name evidence="17" type="ORF">APT59_01250</name>
</gene>
<evidence type="ECO:0000256" key="9">
    <source>
        <dbReference type="ARBA" id="ARBA00022840"/>
    </source>
</evidence>
<evidence type="ECO:0000256" key="14">
    <source>
        <dbReference type="SAM" id="Phobius"/>
    </source>
</evidence>
<dbReference type="Pfam" id="PF00512">
    <property type="entry name" value="HisKA"/>
    <property type="match status" value="1"/>
</dbReference>
<dbReference type="InterPro" id="IPR036097">
    <property type="entry name" value="HisK_dim/P_sf"/>
</dbReference>
<evidence type="ECO:0000256" key="2">
    <source>
        <dbReference type="ARBA" id="ARBA00004370"/>
    </source>
</evidence>
<dbReference type="EMBL" id="CP013987">
    <property type="protein sequence ID" value="ALZ82897.1"/>
    <property type="molecule type" value="Genomic_DNA"/>
</dbReference>
<keyword evidence="10 14" id="KW-1133">Transmembrane helix</keyword>
<reference evidence="17 18" key="1">
    <citation type="submission" date="2016-01" db="EMBL/GenBank/DDBJ databases">
        <title>Annotation of Pseudomonas oryzihabitans USDA-ARS-USMARC-56511.</title>
        <authorList>
            <person name="Harhay G.P."/>
            <person name="Harhay D.M."/>
            <person name="Smith T.P.L."/>
            <person name="Bono J.L."/>
            <person name="Heaton M.P."/>
            <person name="Clawson M.L."/>
            <person name="Chitko-Mckown C.G."/>
            <person name="Capik S.F."/>
            <person name="DeDonder K.D."/>
            <person name="Apley M.D."/>
            <person name="Lubbers B.V."/>
            <person name="White B.J."/>
            <person name="Larson R.L."/>
        </authorList>
    </citation>
    <scope>NUCLEOTIDE SEQUENCE [LARGE SCALE GENOMIC DNA]</scope>
    <source>
        <strain evidence="17 18">USDA-ARS-USMARC-56511</strain>
    </source>
</reference>
<keyword evidence="7" id="KW-0547">Nucleotide-binding</keyword>